<dbReference type="RefSeq" id="WP_154077283.1">
    <property type="nucleotide sequence ID" value="NZ_CP045929.1"/>
</dbReference>
<sequence length="54" mass="5609">MSTLEAGLRSAAASICGVCGQTLTEADVERQPVDVDGARWVCPVCGAHRVPLPD</sequence>
<reference evidence="2" key="1">
    <citation type="submission" date="2019-11" db="EMBL/GenBank/DDBJ databases">
        <title>The complete genome sequence of Saccharopolyspora sp. E2A.</title>
        <authorList>
            <person name="Zhang G."/>
        </authorList>
    </citation>
    <scope>NUCLEOTIDE SEQUENCE [LARGE SCALE GENOMIC DNA]</scope>
    <source>
        <strain evidence="2">E2A</strain>
    </source>
</reference>
<dbReference type="EMBL" id="CP045929">
    <property type="protein sequence ID" value="QGK70701.1"/>
    <property type="molecule type" value="Genomic_DNA"/>
</dbReference>
<dbReference type="KEGG" id="sace:GIY23_15315"/>
<proteinExistence type="predicted"/>
<dbReference type="AlphaFoldDB" id="A0A5Q3Q7Q3"/>
<evidence type="ECO:0000313" key="2">
    <source>
        <dbReference type="Proteomes" id="UP000371041"/>
    </source>
</evidence>
<name>A0A5Q3Q7Q3_9PSEU</name>
<gene>
    <name evidence="1" type="ORF">GIY23_15315</name>
</gene>
<dbReference type="SUPFAM" id="SSF57802">
    <property type="entry name" value="Rubredoxin-like"/>
    <property type="match status" value="1"/>
</dbReference>
<organism evidence="1 2">
    <name type="scientific">Allosaccharopolyspora coralli</name>
    <dbReference type="NCBI Taxonomy" id="2665642"/>
    <lineage>
        <taxon>Bacteria</taxon>
        <taxon>Bacillati</taxon>
        <taxon>Actinomycetota</taxon>
        <taxon>Actinomycetes</taxon>
        <taxon>Pseudonocardiales</taxon>
        <taxon>Pseudonocardiaceae</taxon>
        <taxon>Allosaccharopolyspora</taxon>
    </lineage>
</organism>
<dbReference type="Proteomes" id="UP000371041">
    <property type="component" value="Chromosome"/>
</dbReference>
<accession>A0A5Q3Q7Q3</accession>
<evidence type="ECO:0000313" key="1">
    <source>
        <dbReference type="EMBL" id="QGK70701.1"/>
    </source>
</evidence>
<keyword evidence="2" id="KW-1185">Reference proteome</keyword>
<protein>
    <submittedName>
        <fullName evidence="1">Uncharacterized protein</fullName>
    </submittedName>
</protein>